<sequence>MRHSIQGLLLIAGLLLADYSLAYGQARPGPFTAPPKSLRSRDVDQQHIRLELKFDFDKQAVNGKARHQLELFRPTSSIQLDAADMKIGNVMLLSRSGTESQAPVRLKHTHKNHQLTIDLPEECPAGTALTLEIDYSITRPKHGVHFVEPDQSEEAHLRMVWTQCEPEYARYWLPCIDAPGDRITSEIIATVPSKYVVLSNGTLTSKTPVAGEQTTWHWTQARSHVPYLMSVVAGEFETLEETWDGIPVVSYVPRGRLPDAKRSFEKTPAMLKYFTQKIGYRYPWPKYAQICVDEYAWGGMEHTSATTLNLDTLHDARAHLDVSSDNLVAHELAHQWWGDLLTCKDWGELWLNESFATYFATLWTEHDKGGDEATWQRAEEAANYQNEDARYRRSIVNYRYNSPENMFDGHSYPKGGRVLHMLRFELGDEMFWKAIRRYCEVNQFRTVETADLRIAVEEATGQGMNWFFDQWAYKGGHPEFNVSWDYDAAAKQVRITIKQTQKVDEITPLFRTSAEIEIASGQASRIRRVTLSKAEETFHFDSPERPTRVCFDPRDWILKKLTAEKGKDELLDQLTNSEYLMCRVQAVRALAAMEEDKDAQAGLSAATTDDKFWAVRQEAVKGLKKFPGDATRAKLIQACSDEKSFVRREALQALAKFSHDDSKTALRKAIDSDQSYYAVAEALKSLAAIDKSGSRELLLKACEQPSHREVILKAAVEALAAQGDTTVADSLTKMLETTTAPERRVAIIGALARLKSGDAATLKLLHDQLGNKRQNVRRSALEAVTQVADATSIATLEARRGQEVMPRMIRSIDESIAKIREKQQGTEALLKEVERLRKQNLQLEERLKKLEEKK</sequence>
<feature type="domain" description="Aminopeptidase N-like N-terminal" evidence="14">
    <location>
        <begin position="46"/>
        <end position="228"/>
    </location>
</feature>
<evidence type="ECO:0000313" key="16">
    <source>
        <dbReference type="Proteomes" id="UP000315017"/>
    </source>
</evidence>
<protein>
    <recommendedName>
        <fullName evidence="5">Aminopeptidase N</fullName>
        <ecNumber evidence="4">3.4.11.2</ecNumber>
    </recommendedName>
</protein>
<dbReference type="Pfam" id="PF13646">
    <property type="entry name" value="HEAT_2"/>
    <property type="match status" value="1"/>
</dbReference>
<dbReference type="PANTHER" id="PTHR11533:SF174">
    <property type="entry name" value="PUROMYCIN-SENSITIVE AMINOPEPTIDASE-RELATED"/>
    <property type="match status" value="1"/>
</dbReference>
<keyword evidence="12" id="KW-0175">Coiled coil</keyword>
<dbReference type="GO" id="GO:0008270">
    <property type="term" value="F:zinc ion binding"/>
    <property type="evidence" value="ECO:0007669"/>
    <property type="project" value="InterPro"/>
</dbReference>
<dbReference type="KEGG" id="aagg:ETAA8_42760"/>
<evidence type="ECO:0000256" key="7">
    <source>
        <dbReference type="ARBA" id="ARBA00022670"/>
    </source>
</evidence>
<dbReference type="SUPFAM" id="SSF63737">
    <property type="entry name" value="Leukotriene A4 hydrolase N-terminal domain"/>
    <property type="match status" value="1"/>
</dbReference>
<dbReference type="GO" id="GO:0016285">
    <property type="term" value="F:alanyl aminopeptidase activity"/>
    <property type="evidence" value="ECO:0007669"/>
    <property type="project" value="UniProtKB-EC"/>
</dbReference>
<reference evidence="15 16" key="1">
    <citation type="submission" date="2019-02" db="EMBL/GenBank/DDBJ databases">
        <title>Deep-cultivation of Planctomycetes and their phenomic and genomic characterization uncovers novel biology.</title>
        <authorList>
            <person name="Wiegand S."/>
            <person name="Jogler M."/>
            <person name="Boedeker C."/>
            <person name="Pinto D."/>
            <person name="Vollmers J."/>
            <person name="Rivas-Marin E."/>
            <person name="Kohn T."/>
            <person name="Peeters S.H."/>
            <person name="Heuer A."/>
            <person name="Rast P."/>
            <person name="Oberbeckmann S."/>
            <person name="Bunk B."/>
            <person name="Jeske O."/>
            <person name="Meyerdierks A."/>
            <person name="Storesund J.E."/>
            <person name="Kallscheuer N."/>
            <person name="Luecker S."/>
            <person name="Lage O.M."/>
            <person name="Pohl T."/>
            <person name="Merkel B.J."/>
            <person name="Hornburger P."/>
            <person name="Mueller R.-W."/>
            <person name="Bruemmer F."/>
            <person name="Labrenz M."/>
            <person name="Spormann A.M."/>
            <person name="Op den Camp H."/>
            <person name="Overmann J."/>
            <person name="Amann R."/>
            <person name="Jetten M.S.M."/>
            <person name="Mascher T."/>
            <person name="Medema M.H."/>
            <person name="Devos D.P."/>
            <person name="Kaster A.-K."/>
            <person name="Ovreas L."/>
            <person name="Rohde M."/>
            <person name="Galperin M.Y."/>
            <person name="Jogler C."/>
        </authorList>
    </citation>
    <scope>NUCLEOTIDE SEQUENCE [LARGE SCALE GENOMIC DNA]</scope>
    <source>
        <strain evidence="15 16">ETA_A8</strain>
    </source>
</reference>
<evidence type="ECO:0000259" key="13">
    <source>
        <dbReference type="Pfam" id="PF01433"/>
    </source>
</evidence>
<dbReference type="PRINTS" id="PR00756">
    <property type="entry name" value="ALADIPTASE"/>
</dbReference>
<dbReference type="InterPro" id="IPR001930">
    <property type="entry name" value="Peptidase_M1"/>
</dbReference>
<dbReference type="OrthoDB" id="9814383at2"/>
<dbReference type="GO" id="GO:0006508">
    <property type="term" value="P:proteolysis"/>
    <property type="evidence" value="ECO:0007669"/>
    <property type="project" value="UniProtKB-KW"/>
</dbReference>
<feature type="domain" description="Peptidase M1 membrane alanine aminopeptidase" evidence="13">
    <location>
        <begin position="263"/>
        <end position="471"/>
    </location>
</feature>
<dbReference type="AlphaFoldDB" id="A0A517YG21"/>
<dbReference type="CDD" id="cd09603">
    <property type="entry name" value="M1_APN_like"/>
    <property type="match status" value="1"/>
</dbReference>
<dbReference type="EC" id="3.4.11.2" evidence="4"/>
<dbReference type="InterPro" id="IPR050344">
    <property type="entry name" value="Peptidase_M1_aminopeptidases"/>
</dbReference>
<comment type="catalytic activity">
    <reaction evidence="1">
        <text>Release of an N-terminal amino acid, Xaa-|-Yaa- from a peptide, amide or arylamide. Xaa is preferably Ala, but may be most amino acids including Pro (slow action). When a terminal hydrophobic residue is followed by a prolyl residue, the two may be released as an intact Xaa-Pro dipeptide.</text>
        <dbReference type="EC" id="3.4.11.2"/>
    </reaction>
</comment>
<dbReference type="InterPro" id="IPR004155">
    <property type="entry name" value="PBS_lyase_HEAT"/>
</dbReference>
<keyword evidence="6 15" id="KW-0031">Aminopeptidase</keyword>
<gene>
    <name evidence="15" type="primary">pepN</name>
    <name evidence="15" type="ORF">ETAA8_42760</name>
</gene>
<dbReference type="SMART" id="SM00567">
    <property type="entry name" value="EZ_HEAT"/>
    <property type="match status" value="6"/>
</dbReference>
<dbReference type="Pfam" id="PF17900">
    <property type="entry name" value="Peptidase_M1_N"/>
    <property type="match status" value="1"/>
</dbReference>
<dbReference type="EMBL" id="CP036274">
    <property type="protein sequence ID" value="QDU29169.1"/>
    <property type="molecule type" value="Genomic_DNA"/>
</dbReference>
<dbReference type="SUPFAM" id="SSF55486">
    <property type="entry name" value="Metalloproteases ('zincins'), catalytic domain"/>
    <property type="match status" value="1"/>
</dbReference>
<evidence type="ECO:0000259" key="14">
    <source>
        <dbReference type="Pfam" id="PF17900"/>
    </source>
</evidence>
<feature type="coiled-coil region" evidence="12">
    <location>
        <begin position="816"/>
        <end position="853"/>
    </location>
</feature>
<proteinExistence type="inferred from homology"/>
<dbReference type="InterPro" id="IPR027268">
    <property type="entry name" value="Peptidase_M4/M1_CTD_sf"/>
</dbReference>
<dbReference type="Gene3D" id="1.25.10.10">
    <property type="entry name" value="Leucine-rich Repeat Variant"/>
    <property type="match status" value="2"/>
</dbReference>
<dbReference type="GO" id="GO:0043171">
    <property type="term" value="P:peptide catabolic process"/>
    <property type="evidence" value="ECO:0007669"/>
    <property type="project" value="TreeGrafter"/>
</dbReference>
<dbReference type="InterPro" id="IPR042097">
    <property type="entry name" value="Aminopeptidase_N-like_N_sf"/>
</dbReference>
<dbReference type="GO" id="GO:0016020">
    <property type="term" value="C:membrane"/>
    <property type="evidence" value="ECO:0007669"/>
    <property type="project" value="TreeGrafter"/>
</dbReference>
<evidence type="ECO:0000313" key="15">
    <source>
        <dbReference type="EMBL" id="QDU29169.1"/>
    </source>
</evidence>
<dbReference type="InterPro" id="IPR016024">
    <property type="entry name" value="ARM-type_fold"/>
</dbReference>
<keyword evidence="7" id="KW-0645">Protease</keyword>
<evidence type="ECO:0000256" key="11">
    <source>
        <dbReference type="ARBA" id="ARBA00023049"/>
    </source>
</evidence>
<evidence type="ECO:0000256" key="5">
    <source>
        <dbReference type="ARBA" id="ARBA00015611"/>
    </source>
</evidence>
<keyword evidence="16" id="KW-1185">Reference proteome</keyword>
<dbReference type="InterPro" id="IPR011989">
    <property type="entry name" value="ARM-like"/>
</dbReference>
<keyword evidence="10" id="KW-0862">Zinc</keyword>
<dbReference type="Pfam" id="PF01433">
    <property type="entry name" value="Peptidase_M1"/>
    <property type="match status" value="1"/>
</dbReference>
<evidence type="ECO:0000256" key="6">
    <source>
        <dbReference type="ARBA" id="ARBA00022438"/>
    </source>
</evidence>
<evidence type="ECO:0000256" key="2">
    <source>
        <dbReference type="ARBA" id="ARBA00001947"/>
    </source>
</evidence>
<evidence type="ECO:0000256" key="4">
    <source>
        <dbReference type="ARBA" id="ARBA00012564"/>
    </source>
</evidence>
<comment type="similarity">
    <text evidence="3">Belongs to the peptidase M1 family.</text>
</comment>
<evidence type="ECO:0000256" key="10">
    <source>
        <dbReference type="ARBA" id="ARBA00022833"/>
    </source>
</evidence>
<dbReference type="SUPFAM" id="SSF48371">
    <property type="entry name" value="ARM repeat"/>
    <property type="match status" value="1"/>
</dbReference>
<dbReference type="InterPro" id="IPR045357">
    <property type="entry name" value="Aminopeptidase_N-like_N"/>
</dbReference>
<evidence type="ECO:0000256" key="9">
    <source>
        <dbReference type="ARBA" id="ARBA00022801"/>
    </source>
</evidence>
<keyword evidence="9 15" id="KW-0378">Hydrolase</keyword>
<dbReference type="PANTHER" id="PTHR11533">
    <property type="entry name" value="PROTEASE M1 ZINC METALLOPROTEASE"/>
    <property type="match status" value="1"/>
</dbReference>
<dbReference type="InterPro" id="IPR014782">
    <property type="entry name" value="Peptidase_M1_dom"/>
</dbReference>
<evidence type="ECO:0000256" key="3">
    <source>
        <dbReference type="ARBA" id="ARBA00010136"/>
    </source>
</evidence>
<dbReference type="RefSeq" id="WP_145092602.1">
    <property type="nucleotide sequence ID" value="NZ_CP036274.1"/>
</dbReference>
<evidence type="ECO:0000256" key="8">
    <source>
        <dbReference type="ARBA" id="ARBA00022723"/>
    </source>
</evidence>
<comment type="cofactor">
    <cofactor evidence="2">
        <name>Zn(2+)</name>
        <dbReference type="ChEBI" id="CHEBI:29105"/>
    </cofactor>
</comment>
<dbReference type="GO" id="GO:0005615">
    <property type="term" value="C:extracellular space"/>
    <property type="evidence" value="ECO:0007669"/>
    <property type="project" value="TreeGrafter"/>
</dbReference>
<dbReference type="GO" id="GO:0070006">
    <property type="term" value="F:metalloaminopeptidase activity"/>
    <property type="evidence" value="ECO:0007669"/>
    <property type="project" value="TreeGrafter"/>
</dbReference>
<dbReference type="Proteomes" id="UP000315017">
    <property type="component" value="Chromosome"/>
</dbReference>
<dbReference type="GO" id="GO:0042277">
    <property type="term" value="F:peptide binding"/>
    <property type="evidence" value="ECO:0007669"/>
    <property type="project" value="TreeGrafter"/>
</dbReference>
<organism evidence="15 16">
    <name type="scientific">Anatilimnocola aggregata</name>
    <dbReference type="NCBI Taxonomy" id="2528021"/>
    <lineage>
        <taxon>Bacteria</taxon>
        <taxon>Pseudomonadati</taxon>
        <taxon>Planctomycetota</taxon>
        <taxon>Planctomycetia</taxon>
        <taxon>Pirellulales</taxon>
        <taxon>Pirellulaceae</taxon>
        <taxon>Anatilimnocola</taxon>
    </lineage>
</organism>
<accession>A0A517YG21</accession>
<name>A0A517YG21_9BACT</name>
<dbReference type="Gene3D" id="2.60.40.1730">
    <property type="entry name" value="tricorn interacting facor f3 domain"/>
    <property type="match status" value="1"/>
</dbReference>
<keyword evidence="8" id="KW-0479">Metal-binding</keyword>
<dbReference type="GO" id="GO:0005737">
    <property type="term" value="C:cytoplasm"/>
    <property type="evidence" value="ECO:0007669"/>
    <property type="project" value="TreeGrafter"/>
</dbReference>
<keyword evidence="11" id="KW-0482">Metalloprotease</keyword>
<evidence type="ECO:0000256" key="12">
    <source>
        <dbReference type="SAM" id="Coils"/>
    </source>
</evidence>
<dbReference type="Gene3D" id="1.10.390.10">
    <property type="entry name" value="Neutral Protease Domain 2"/>
    <property type="match status" value="1"/>
</dbReference>
<evidence type="ECO:0000256" key="1">
    <source>
        <dbReference type="ARBA" id="ARBA00000098"/>
    </source>
</evidence>